<evidence type="ECO:0000256" key="1">
    <source>
        <dbReference type="ARBA" id="ARBA00004651"/>
    </source>
</evidence>
<dbReference type="PANTHER" id="PTHR43124">
    <property type="entry name" value="PURINE EFFLUX PUMP PBUE"/>
    <property type="match status" value="1"/>
</dbReference>
<keyword evidence="9" id="KW-1185">Reference proteome</keyword>
<feature type="transmembrane region" description="Helical" evidence="6">
    <location>
        <begin position="259"/>
        <end position="276"/>
    </location>
</feature>
<dbReference type="InterPro" id="IPR050189">
    <property type="entry name" value="MFS_Efflux_Transporters"/>
</dbReference>
<dbReference type="Gene3D" id="1.20.1720.10">
    <property type="entry name" value="Multidrug resistance protein D"/>
    <property type="match status" value="1"/>
</dbReference>
<gene>
    <name evidence="8" type="primary">bcr</name>
    <name evidence="8" type="ORF">ROG8370_00308</name>
</gene>
<dbReference type="Proteomes" id="UP000194012">
    <property type="component" value="Unassembled WGS sequence"/>
</dbReference>
<dbReference type="InterPro" id="IPR011701">
    <property type="entry name" value="MFS"/>
</dbReference>
<feature type="transmembrane region" description="Helical" evidence="6">
    <location>
        <begin position="314"/>
        <end position="335"/>
    </location>
</feature>
<protein>
    <submittedName>
        <fullName evidence="8">Bicyclomycin resistance protein</fullName>
    </submittedName>
</protein>
<accession>A0A1X6Y8S8</accession>
<dbReference type="InterPro" id="IPR020846">
    <property type="entry name" value="MFS_dom"/>
</dbReference>
<keyword evidence="4 6" id="KW-1133">Transmembrane helix</keyword>
<dbReference type="SUPFAM" id="SSF103473">
    <property type="entry name" value="MFS general substrate transporter"/>
    <property type="match status" value="1"/>
</dbReference>
<keyword evidence="5 6" id="KW-0472">Membrane</keyword>
<name>A0A1X6Y8S8_9RHOB</name>
<feature type="domain" description="Major facilitator superfamily (MFS) profile" evidence="7">
    <location>
        <begin position="17"/>
        <end position="408"/>
    </location>
</feature>
<dbReference type="InterPro" id="IPR036259">
    <property type="entry name" value="MFS_trans_sf"/>
</dbReference>
<comment type="subcellular location">
    <subcellularLocation>
        <location evidence="1">Cell membrane</location>
        <topology evidence="1">Multi-pass membrane protein</topology>
    </subcellularLocation>
</comment>
<evidence type="ECO:0000313" key="9">
    <source>
        <dbReference type="Proteomes" id="UP000194012"/>
    </source>
</evidence>
<feature type="transmembrane region" description="Helical" evidence="6">
    <location>
        <begin position="84"/>
        <end position="103"/>
    </location>
</feature>
<dbReference type="GO" id="GO:0005886">
    <property type="term" value="C:plasma membrane"/>
    <property type="evidence" value="ECO:0007669"/>
    <property type="project" value="UniProtKB-SubCell"/>
</dbReference>
<evidence type="ECO:0000259" key="7">
    <source>
        <dbReference type="PROSITE" id="PS50850"/>
    </source>
</evidence>
<feature type="transmembrane region" description="Helical" evidence="6">
    <location>
        <begin position="17"/>
        <end position="36"/>
    </location>
</feature>
<keyword evidence="3 6" id="KW-0812">Transmembrane</keyword>
<evidence type="ECO:0000256" key="4">
    <source>
        <dbReference type="ARBA" id="ARBA00022989"/>
    </source>
</evidence>
<evidence type="ECO:0000256" key="2">
    <source>
        <dbReference type="ARBA" id="ARBA00022475"/>
    </source>
</evidence>
<feature type="transmembrane region" description="Helical" evidence="6">
    <location>
        <begin position="142"/>
        <end position="167"/>
    </location>
</feature>
<dbReference type="InterPro" id="IPR005829">
    <property type="entry name" value="Sugar_transporter_CS"/>
</dbReference>
<keyword evidence="2" id="KW-1003">Cell membrane</keyword>
<feature type="transmembrane region" description="Helical" evidence="6">
    <location>
        <begin position="56"/>
        <end position="72"/>
    </location>
</feature>
<feature type="transmembrane region" description="Helical" evidence="6">
    <location>
        <begin position="347"/>
        <end position="371"/>
    </location>
</feature>
<evidence type="ECO:0000256" key="5">
    <source>
        <dbReference type="ARBA" id="ARBA00023136"/>
    </source>
</evidence>
<feature type="transmembrane region" description="Helical" evidence="6">
    <location>
        <begin position="173"/>
        <end position="192"/>
    </location>
</feature>
<feature type="transmembrane region" description="Helical" evidence="6">
    <location>
        <begin position="109"/>
        <end position="130"/>
    </location>
</feature>
<sequence length="408" mass="43254">MPAAPLPASRPMSQAEFIAMMAMMVATVAFSIDAMLPGLPHIAEALTPEVPNRAQLIITSFLMGLGAGTLIAGPLSDSFGRKRIIMIGAVIYVAGALLGMIAPSLTTLLAARVLQGLGAAAFRIVSLAIIRDMFSGREMARLMSFVMTIFAMTPAMAPLLGAGIISLAGWRGVFGAFVVFAGILTLWMALRLNEPLAPERRRPFQARPIVSAIKEVLANPVTRLAILVQTLCMTTLFTSLSMVQPIFELTFDRAESFPRWFFVMALVAGSGSFLNARLIMRLGMERMIGFALGAQIILSVLAIALWMIGLPPQAQFAVFVIWQTSVFFQAGLTLGNLNALAMAPMGALAGTAASVIGAVATIGSVSLAIPIGQMFEGTPLPSHISVLIAVLAGYALMLRLKHHAALAF</sequence>
<reference evidence="9" key="1">
    <citation type="submission" date="2017-03" db="EMBL/GenBank/DDBJ databases">
        <authorList>
            <person name="Rodrigo-Torres L."/>
            <person name="Arahal R.D."/>
            <person name="Lucena T."/>
        </authorList>
    </citation>
    <scope>NUCLEOTIDE SEQUENCE [LARGE SCALE GENOMIC DNA]</scope>
    <source>
        <strain evidence="9">CECT 8370</strain>
    </source>
</reference>
<dbReference type="GO" id="GO:0022857">
    <property type="term" value="F:transmembrane transporter activity"/>
    <property type="evidence" value="ECO:0007669"/>
    <property type="project" value="InterPro"/>
</dbReference>
<evidence type="ECO:0000256" key="6">
    <source>
        <dbReference type="SAM" id="Phobius"/>
    </source>
</evidence>
<dbReference type="EMBL" id="FWFJ01000002">
    <property type="protein sequence ID" value="SLN13750.1"/>
    <property type="molecule type" value="Genomic_DNA"/>
</dbReference>
<feature type="transmembrane region" description="Helical" evidence="6">
    <location>
        <begin position="288"/>
        <end position="308"/>
    </location>
</feature>
<feature type="transmembrane region" description="Helical" evidence="6">
    <location>
        <begin position="383"/>
        <end position="400"/>
    </location>
</feature>
<feature type="transmembrane region" description="Helical" evidence="6">
    <location>
        <begin position="224"/>
        <end position="247"/>
    </location>
</feature>
<organism evidence="8 9">
    <name type="scientific">Roseovarius gaetbuli</name>
    <dbReference type="NCBI Taxonomy" id="1356575"/>
    <lineage>
        <taxon>Bacteria</taxon>
        <taxon>Pseudomonadati</taxon>
        <taxon>Pseudomonadota</taxon>
        <taxon>Alphaproteobacteria</taxon>
        <taxon>Rhodobacterales</taxon>
        <taxon>Roseobacteraceae</taxon>
        <taxon>Roseovarius</taxon>
    </lineage>
</organism>
<proteinExistence type="predicted"/>
<evidence type="ECO:0000256" key="3">
    <source>
        <dbReference type="ARBA" id="ARBA00022692"/>
    </source>
</evidence>
<dbReference type="PROSITE" id="PS00216">
    <property type="entry name" value="SUGAR_TRANSPORT_1"/>
    <property type="match status" value="1"/>
</dbReference>
<dbReference type="OrthoDB" id="9800416at2"/>
<dbReference type="RefSeq" id="WP_085825330.1">
    <property type="nucleotide sequence ID" value="NZ_FWFJ01000002.1"/>
</dbReference>
<dbReference type="AlphaFoldDB" id="A0A1X6Y8S8"/>
<dbReference type="PANTHER" id="PTHR43124:SF3">
    <property type="entry name" value="CHLORAMPHENICOL EFFLUX PUMP RV0191"/>
    <property type="match status" value="1"/>
</dbReference>
<dbReference type="PROSITE" id="PS50850">
    <property type="entry name" value="MFS"/>
    <property type="match status" value="1"/>
</dbReference>
<dbReference type="Pfam" id="PF07690">
    <property type="entry name" value="MFS_1"/>
    <property type="match status" value="1"/>
</dbReference>
<evidence type="ECO:0000313" key="8">
    <source>
        <dbReference type="EMBL" id="SLN13750.1"/>
    </source>
</evidence>